<dbReference type="InterPro" id="IPR009100">
    <property type="entry name" value="AcylCoA_DH/oxidase_NM_dom_sf"/>
</dbReference>
<dbReference type="AlphaFoldDB" id="A0AAQ4CRF6"/>
<dbReference type="InterPro" id="IPR004925">
    <property type="entry name" value="HpaB/PvcC/4-BUDH"/>
</dbReference>
<organism evidence="6 7">
    <name type="scientific">Saccharolobus caldissimus</name>
    <dbReference type="NCBI Taxonomy" id="1702097"/>
    <lineage>
        <taxon>Archaea</taxon>
        <taxon>Thermoproteota</taxon>
        <taxon>Thermoprotei</taxon>
        <taxon>Sulfolobales</taxon>
        <taxon>Sulfolobaceae</taxon>
        <taxon>Saccharolobus</taxon>
    </lineage>
</organism>
<feature type="domain" description="HpaB/PvcC/4-BUDH N-terminal" evidence="5">
    <location>
        <begin position="10"/>
        <end position="267"/>
    </location>
</feature>
<evidence type="ECO:0000313" key="7">
    <source>
        <dbReference type="Proteomes" id="UP001319921"/>
    </source>
</evidence>
<protein>
    <submittedName>
        <fullName evidence="6">4-hydroxybutyryl-CoA dehydratase</fullName>
    </submittedName>
</protein>
<keyword evidence="2" id="KW-0274">FAD</keyword>
<dbReference type="GO" id="GO:0016627">
    <property type="term" value="F:oxidoreductase activity, acting on the CH-CH group of donors"/>
    <property type="evidence" value="ECO:0007669"/>
    <property type="project" value="InterPro"/>
</dbReference>
<keyword evidence="3" id="KW-0560">Oxidoreductase</keyword>
<name>A0AAQ4CRF6_9CREN</name>
<dbReference type="InterPro" id="IPR024719">
    <property type="entry name" value="HpaB/PvcC/4-BUDH_C"/>
</dbReference>
<dbReference type="PANTHER" id="PTHR36117">
    <property type="entry name" value="4-HYDROXYPHENYLACETATE 3-MONOOXYGENASE-RELATED"/>
    <property type="match status" value="1"/>
</dbReference>
<dbReference type="InterPro" id="IPR046373">
    <property type="entry name" value="Acyl-CoA_Oxase/DH_mid-dom_sf"/>
</dbReference>
<feature type="domain" description="HpaB/PvcC/4-BUDH C-terminal" evidence="4">
    <location>
        <begin position="274"/>
        <end position="468"/>
    </location>
</feature>
<dbReference type="PIRSF" id="PIRSF000331">
    <property type="entry name" value="HpaA_HpaB"/>
    <property type="match status" value="1"/>
</dbReference>
<dbReference type="Gene3D" id="1.10.3140.10">
    <property type="entry name" value="4-hydroxybutyryl-coa dehydratase, domain 1"/>
    <property type="match status" value="1"/>
</dbReference>
<dbReference type="Proteomes" id="UP001319921">
    <property type="component" value="Chromosome"/>
</dbReference>
<keyword evidence="1" id="KW-0285">Flavoprotein</keyword>
<dbReference type="InterPro" id="IPR036250">
    <property type="entry name" value="AcylCo_DH-like_C"/>
</dbReference>
<sequence length="469" mass="53394">MQLDNNMRSKEDYLKALKDGRKVYYRGKLVEDITSHPILRIAALHAAKLYEYQDRLYEDSKLGKISKFFKVPKSPQDLLDRHKLIYDLTLYCNGIFNISQAIGSDALFALMITARQVDKKYGTDYYKRVEKYFEEVAKQDLTLATAQTDVKGDRSKRPSEQVDPDMYVRIVDVRSDGIVVKGAKAHTTQSAVSDEIIVIPTRAMRENDKDYAIAFAIPTNTQGLKMYTRPIDEIEGNTSAILSKKDYELETLTVFDNVFIPWDRVFLFKEYDHAGTLAMLFATYHRFTALSYRAATINLYLGTALYTAEANGIQNEKHVRDDIVDIMLYKEIMRMAALSAAYNPIISEGIAIPNPVFVNIGKLYSNMHFIDVIKALIDISGGIIATLPSEEDFLSEEKDVILKYLRGNIDGYSRSKILRLSKELAASNFVGYLLTLMIHAEGSIEASKIELFRSYDYSEAKELVRKILQ</sequence>
<dbReference type="SUPFAM" id="SSF56645">
    <property type="entry name" value="Acyl-CoA dehydrogenase NM domain-like"/>
    <property type="match status" value="1"/>
</dbReference>
<reference evidence="6 7" key="1">
    <citation type="journal article" date="2022" name="Microbiol. Resour. Announc.">
        <title>Complete Genome Sequence of the Hyperthermophilic and Acidophilic Archaeon Saccharolobus caldissimus Strain HS-3T.</title>
        <authorList>
            <person name="Sakai H.D."/>
            <person name="Kurosawa N."/>
        </authorList>
    </citation>
    <scope>NUCLEOTIDE SEQUENCE [LARGE SCALE GENOMIC DNA]</scope>
    <source>
        <strain evidence="6 7">JCM32116</strain>
    </source>
</reference>
<evidence type="ECO:0000313" key="6">
    <source>
        <dbReference type="EMBL" id="BDB98387.1"/>
    </source>
</evidence>
<accession>A0AAQ4CRF6</accession>
<dbReference type="InterPro" id="IPR024674">
    <property type="entry name" value="HpaB/PvcC/4-BUDH_N"/>
</dbReference>
<evidence type="ECO:0000259" key="4">
    <source>
        <dbReference type="Pfam" id="PF03241"/>
    </source>
</evidence>
<dbReference type="SUPFAM" id="SSF47203">
    <property type="entry name" value="Acyl-CoA dehydrogenase C-terminal domain-like"/>
    <property type="match status" value="1"/>
</dbReference>
<dbReference type="KEGG" id="scas:SACC_14040"/>
<dbReference type="EMBL" id="AP025226">
    <property type="protein sequence ID" value="BDB98387.1"/>
    <property type="molecule type" value="Genomic_DNA"/>
</dbReference>
<gene>
    <name evidence="6" type="ORF">SACC_14040</name>
</gene>
<keyword evidence="7" id="KW-1185">Reference proteome</keyword>
<evidence type="ECO:0000259" key="5">
    <source>
        <dbReference type="Pfam" id="PF11794"/>
    </source>
</evidence>
<dbReference type="Pfam" id="PF03241">
    <property type="entry name" value="HpaB"/>
    <property type="match status" value="1"/>
</dbReference>
<dbReference type="PANTHER" id="PTHR36117:SF3">
    <property type="entry name" value="4-HYDROXYPHENYLACETATE 3-MONOOXYGENASE-RELATED"/>
    <property type="match status" value="1"/>
</dbReference>
<dbReference type="Gene3D" id="2.40.110.10">
    <property type="entry name" value="Butyryl-CoA Dehydrogenase, subunit A, domain 2"/>
    <property type="match status" value="1"/>
</dbReference>
<dbReference type="Pfam" id="PF11794">
    <property type="entry name" value="HpaB_N"/>
    <property type="match status" value="1"/>
</dbReference>
<dbReference type="Gene3D" id="1.20.140.10">
    <property type="entry name" value="Butyryl-CoA Dehydrogenase, subunit A, domain 3"/>
    <property type="match status" value="1"/>
</dbReference>
<evidence type="ECO:0000256" key="2">
    <source>
        <dbReference type="ARBA" id="ARBA00022827"/>
    </source>
</evidence>
<evidence type="ECO:0000256" key="1">
    <source>
        <dbReference type="ARBA" id="ARBA00022630"/>
    </source>
</evidence>
<evidence type="ECO:0000256" key="3">
    <source>
        <dbReference type="ARBA" id="ARBA00023002"/>
    </source>
</evidence>
<proteinExistence type="predicted"/>